<proteinExistence type="predicted"/>
<protein>
    <submittedName>
        <fullName evidence="2">Uncharacterized protein</fullName>
    </submittedName>
</protein>
<evidence type="ECO:0000313" key="3">
    <source>
        <dbReference type="Proteomes" id="UP000287651"/>
    </source>
</evidence>
<evidence type="ECO:0000313" key="2">
    <source>
        <dbReference type="EMBL" id="RRT55894.1"/>
    </source>
</evidence>
<comment type="caution">
    <text evidence="2">The sequence shown here is derived from an EMBL/GenBank/DDBJ whole genome shotgun (WGS) entry which is preliminary data.</text>
</comment>
<dbReference type="AlphaFoldDB" id="A0A426YW13"/>
<evidence type="ECO:0000256" key="1">
    <source>
        <dbReference type="SAM" id="MobiDB-lite"/>
    </source>
</evidence>
<feature type="region of interest" description="Disordered" evidence="1">
    <location>
        <begin position="16"/>
        <end position="49"/>
    </location>
</feature>
<organism evidence="2 3">
    <name type="scientific">Ensete ventricosum</name>
    <name type="common">Abyssinian banana</name>
    <name type="synonym">Musa ensete</name>
    <dbReference type="NCBI Taxonomy" id="4639"/>
    <lineage>
        <taxon>Eukaryota</taxon>
        <taxon>Viridiplantae</taxon>
        <taxon>Streptophyta</taxon>
        <taxon>Embryophyta</taxon>
        <taxon>Tracheophyta</taxon>
        <taxon>Spermatophyta</taxon>
        <taxon>Magnoliopsida</taxon>
        <taxon>Liliopsida</taxon>
        <taxon>Zingiberales</taxon>
        <taxon>Musaceae</taxon>
        <taxon>Ensete</taxon>
    </lineage>
</organism>
<dbReference type="Proteomes" id="UP000287651">
    <property type="component" value="Unassembled WGS sequence"/>
</dbReference>
<reference evidence="2 3" key="1">
    <citation type="journal article" date="2014" name="Agronomy (Basel)">
        <title>A Draft Genome Sequence for Ensete ventricosum, the Drought-Tolerant Tree Against Hunger.</title>
        <authorList>
            <person name="Harrison J."/>
            <person name="Moore K.A."/>
            <person name="Paszkiewicz K."/>
            <person name="Jones T."/>
            <person name="Grant M."/>
            <person name="Ambacheew D."/>
            <person name="Muzemil S."/>
            <person name="Studholme D.J."/>
        </authorList>
    </citation>
    <scope>NUCLEOTIDE SEQUENCE [LARGE SCALE GENOMIC DNA]</scope>
</reference>
<name>A0A426YW13_ENSVE</name>
<sequence length="118" mass="12462">MSTGWGGAGQGVLLLPLSSSHPLSPPHSPFRLGRDGDGESPLEKTTAKKLPLRRFSSSAALSQGFSTADVSGLRRRMHRIRSRAAASPLEGGPSEVLPFSLSSSLLLLPCRSLADITR</sequence>
<gene>
    <name evidence="2" type="ORF">B296_00028661</name>
</gene>
<dbReference type="EMBL" id="AMZH03009874">
    <property type="protein sequence ID" value="RRT55894.1"/>
    <property type="molecule type" value="Genomic_DNA"/>
</dbReference>
<accession>A0A426YW13</accession>
<feature type="compositionally biased region" description="Basic and acidic residues" evidence="1">
    <location>
        <begin position="32"/>
        <end position="46"/>
    </location>
</feature>